<proteinExistence type="predicted"/>
<reference evidence="3 4" key="1">
    <citation type="submission" date="2020-04" db="EMBL/GenBank/DDBJ databases">
        <title>Perkinsus olseni comparative genomics.</title>
        <authorList>
            <person name="Bogema D.R."/>
        </authorList>
    </citation>
    <scope>NUCLEOTIDE SEQUENCE [LARGE SCALE GENOMIC DNA]</scope>
    <source>
        <strain evidence="3 4">ATCC PRA-207</strain>
    </source>
</reference>
<feature type="transmembrane region" description="Helical" evidence="2">
    <location>
        <begin position="20"/>
        <end position="40"/>
    </location>
</feature>
<accession>A0A7J6RJ93</accession>
<keyword evidence="2" id="KW-1133">Transmembrane helix</keyword>
<keyword evidence="4" id="KW-1185">Reference proteome</keyword>
<evidence type="ECO:0000256" key="1">
    <source>
        <dbReference type="SAM" id="MobiDB-lite"/>
    </source>
</evidence>
<keyword evidence="2" id="KW-0812">Transmembrane</keyword>
<evidence type="ECO:0000256" key="2">
    <source>
        <dbReference type="SAM" id="Phobius"/>
    </source>
</evidence>
<feature type="region of interest" description="Disordered" evidence="1">
    <location>
        <begin position="120"/>
        <end position="165"/>
    </location>
</feature>
<feature type="non-terminal residue" evidence="3">
    <location>
        <position position="223"/>
    </location>
</feature>
<comment type="caution">
    <text evidence="3">The sequence shown here is derived from an EMBL/GenBank/DDBJ whole genome shotgun (WGS) entry which is preliminary data.</text>
</comment>
<organism evidence="3 4">
    <name type="scientific">Perkinsus olseni</name>
    <name type="common">Perkinsus atlanticus</name>
    <dbReference type="NCBI Taxonomy" id="32597"/>
    <lineage>
        <taxon>Eukaryota</taxon>
        <taxon>Sar</taxon>
        <taxon>Alveolata</taxon>
        <taxon>Perkinsozoa</taxon>
        <taxon>Perkinsea</taxon>
        <taxon>Perkinsida</taxon>
        <taxon>Perkinsidae</taxon>
        <taxon>Perkinsus</taxon>
    </lineage>
</organism>
<name>A0A7J6RJ93_PEROL</name>
<dbReference type="Proteomes" id="UP000553632">
    <property type="component" value="Unassembled WGS sequence"/>
</dbReference>
<dbReference type="EMBL" id="JABANO010025683">
    <property type="protein sequence ID" value="KAF4719820.1"/>
    <property type="molecule type" value="Genomic_DNA"/>
</dbReference>
<keyword evidence="2" id="KW-0472">Membrane</keyword>
<gene>
    <name evidence="3" type="ORF">FOZ63_014828</name>
</gene>
<sequence>LLWIGGAYYVIVKWDMMLHYITMVGFIFGFNGFVSILYLIERLTKVKAAPMFSFPIADSLLVAQPLLDALVAFVCWRVYEADKNLEGYVPVSSASAAPRYSTTYGSYSVSGGPSFTAFSGRGSRLGSDKGDWAKGSRGRRASSKCLTMVPSPPPPPTVPSERPSLDGTVLPELPKSLDSAVMRQPMPVIEPGNEGVVVASVASLAASGSPLDPGRLTNDLRRT</sequence>
<protein>
    <submittedName>
        <fullName evidence="3">Uncharacterized protein</fullName>
    </submittedName>
</protein>
<dbReference type="AlphaFoldDB" id="A0A7J6RJ93"/>
<evidence type="ECO:0000313" key="3">
    <source>
        <dbReference type="EMBL" id="KAF4719820.1"/>
    </source>
</evidence>
<evidence type="ECO:0000313" key="4">
    <source>
        <dbReference type="Proteomes" id="UP000553632"/>
    </source>
</evidence>
<feature type="non-terminal residue" evidence="3">
    <location>
        <position position="1"/>
    </location>
</feature>